<evidence type="ECO:0000259" key="2">
    <source>
        <dbReference type="Pfam" id="PF20068"/>
    </source>
</evidence>
<name>A0A7M3MJ33_9BACT</name>
<dbReference type="AlphaFoldDB" id="A0A7M3MJ33"/>
<proteinExistence type="predicted"/>
<keyword evidence="4" id="KW-1185">Reference proteome</keyword>
<organism evidence="3 4">
    <name type="scientific">Oceanidesulfovibrio indonesiensis</name>
    <dbReference type="NCBI Taxonomy" id="54767"/>
    <lineage>
        <taxon>Bacteria</taxon>
        <taxon>Pseudomonadati</taxon>
        <taxon>Thermodesulfobacteriota</taxon>
        <taxon>Desulfovibrionia</taxon>
        <taxon>Desulfovibrionales</taxon>
        <taxon>Desulfovibrionaceae</taxon>
        <taxon>Oceanidesulfovibrio</taxon>
    </lineage>
</organism>
<comment type="caution">
    <text evidence="3">The sequence shown here is derived from an EMBL/GenBank/DDBJ whole genome shotgun (WGS) entry which is preliminary data.</text>
</comment>
<dbReference type="NCBIfam" id="TIGR04354">
    <property type="entry name" value="amphi-Trp"/>
    <property type="match status" value="1"/>
</dbReference>
<dbReference type="Pfam" id="PF20068">
    <property type="entry name" value="Amphi-Trp"/>
    <property type="match status" value="1"/>
</dbReference>
<gene>
    <name evidence="3" type="ORF">DPQ33_02940</name>
</gene>
<evidence type="ECO:0000313" key="3">
    <source>
        <dbReference type="EMBL" id="TVM19331.1"/>
    </source>
</evidence>
<feature type="domain" description="Amphi-Trp" evidence="2">
    <location>
        <begin position="6"/>
        <end position="84"/>
    </location>
</feature>
<dbReference type="RefSeq" id="WP_144301689.1">
    <property type="nucleotide sequence ID" value="NZ_QMIE01000002.1"/>
</dbReference>
<dbReference type="InterPro" id="IPR027598">
    <property type="entry name" value="Amphi-Trp_dom"/>
</dbReference>
<feature type="compositionally biased region" description="Low complexity" evidence="1">
    <location>
        <begin position="119"/>
        <end position="137"/>
    </location>
</feature>
<reference evidence="3 4" key="1">
    <citation type="submission" date="2018-06" db="EMBL/GenBank/DDBJ databases">
        <title>Complete genome of Desulfovibrio indonesiensis P37SLT.</title>
        <authorList>
            <person name="Crispim J.S."/>
            <person name="Vidigal P.M.P."/>
            <person name="Silva L.C.F."/>
            <person name="Laguardia C.N."/>
            <person name="Araujo L.C."/>
            <person name="Dias R.S."/>
            <person name="Sousa M.P."/>
            <person name="Paula S.O."/>
            <person name="Silva C."/>
        </authorList>
    </citation>
    <scope>NUCLEOTIDE SEQUENCE [LARGE SCALE GENOMIC DNA]</scope>
    <source>
        <strain evidence="3 4">P37SLT</strain>
    </source>
</reference>
<dbReference type="EMBL" id="QMIE01000002">
    <property type="protein sequence ID" value="TVM19331.1"/>
    <property type="molecule type" value="Genomic_DNA"/>
</dbReference>
<protein>
    <recommendedName>
        <fullName evidence="2">Amphi-Trp domain-containing protein</fullName>
    </recommendedName>
</protein>
<evidence type="ECO:0000256" key="1">
    <source>
        <dbReference type="SAM" id="MobiDB-lite"/>
    </source>
</evidence>
<accession>A0A7M3MJ33</accession>
<dbReference type="OrthoDB" id="5459377at2"/>
<dbReference type="Proteomes" id="UP000448292">
    <property type="component" value="Unassembled WGS sequence"/>
</dbReference>
<feature type="region of interest" description="Disordered" evidence="1">
    <location>
        <begin position="114"/>
        <end position="137"/>
    </location>
</feature>
<evidence type="ECO:0000313" key="4">
    <source>
        <dbReference type="Proteomes" id="UP000448292"/>
    </source>
</evidence>
<sequence length="137" mass="14792">MSSKSGISVKGTMDFKSVATFLDDLVKSFKDKTVVVQRGDEFVTLKPADSIDIELEAVMKKGKQKLTLELAWREEIEPQEEVSFRVTSREPEPEPAIQADVSCATVCADTPEDAKKAVEAAAEATSKAAASRAGAKK</sequence>